<accession>A0A7W9CVS2</accession>
<dbReference type="AlphaFoldDB" id="A0A7W9CVS2"/>
<feature type="transmembrane region" description="Helical" evidence="1">
    <location>
        <begin position="7"/>
        <end position="27"/>
    </location>
</feature>
<dbReference type="InterPro" id="IPR036927">
    <property type="entry name" value="Cyt_c_oxase-like_su1_sf"/>
</dbReference>
<dbReference type="Proteomes" id="UP000523821">
    <property type="component" value="Unassembled WGS sequence"/>
</dbReference>
<reference evidence="2 3" key="1">
    <citation type="submission" date="2020-08" db="EMBL/GenBank/DDBJ databases">
        <title>Genomic Encyclopedia of Type Strains, Phase IV (KMG-IV): sequencing the most valuable type-strain genomes for metagenomic binning, comparative biology and taxonomic classification.</title>
        <authorList>
            <person name="Goeker M."/>
        </authorList>
    </citation>
    <scope>NUCLEOTIDE SEQUENCE [LARGE SCALE GENOMIC DNA]</scope>
    <source>
        <strain evidence="2 3">DSM 16268</strain>
    </source>
</reference>
<evidence type="ECO:0000313" key="2">
    <source>
        <dbReference type="EMBL" id="MBB5752476.1"/>
    </source>
</evidence>
<gene>
    <name evidence="2" type="ORF">GGQ63_001530</name>
</gene>
<keyword evidence="1" id="KW-0812">Transmembrane</keyword>
<keyword evidence="3" id="KW-1185">Reference proteome</keyword>
<comment type="caution">
    <text evidence="2">The sequence shown here is derived from an EMBL/GenBank/DDBJ whole genome shotgun (WGS) entry which is preliminary data.</text>
</comment>
<name>A0A7W9CVS2_9HYPH</name>
<organism evidence="2 3">
    <name type="scientific">Prosthecomicrobium pneumaticum</name>
    <dbReference type="NCBI Taxonomy" id="81895"/>
    <lineage>
        <taxon>Bacteria</taxon>
        <taxon>Pseudomonadati</taxon>
        <taxon>Pseudomonadota</taxon>
        <taxon>Alphaproteobacteria</taxon>
        <taxon>Hyphomicrobiales</taxon>
        <taxon>Kaistiaceae</taxon>
        <taxon>Prosthecomicrobium</taxon>
    </lineage>
</organism>
<evidence type="ECO:0000256" key="1">
    <source>
        <dbReference type="SAM" id="Phobius"/>
    </source>
</evidence>
<proteinExistence type="predicted"/>
<keyword evidence="1" id="KW-0472">Membrane</keyword>
<dbReference type="RefSeq" id="WP_183854309.1">
    <property type="nucleotide sequence ID" value="NZ_JACHOO010000003.1"/>
</dbReference>
<feature type="transmembrane region" description="Helical" evidence="1">
    <location>
        <begin position="39"/>
        <end position="58"/>
    </location>
</feature>
<feature type="transmembrane region" description="Helical" evidence="1">
    <location>
        <begin position="99"/>
        <end position="119"/>
    </location>
</feature>
<feature type="transmembrane region" description="Helical" evidence="1">
    <location>
        <begin position="70"/>
        <end position="93"/>
    </location>
</feature>
<dbReference type="Gene3D" id="1.20.210.10">
    <property type="entry name" value="Cytochrome c oxidase-like, subunit I domain"/>
    <property type="match status" value="1"/>
</dbReference>
<dbReference type="EMBL" id="JACHOO010000003">
    <property type="protein sequence ID" value="MBB5752476.1"/>
    <property type="molecule type" value="Genomic_DNA"/>
</dbReference>
<dbReference type="SUPFAM" id="SSF81442">
    <property type="entry name" value="Cytochrome c oxidase subunit I-like"/>
    <property type="match status" value="1"/>
</dbReference>
<protein>
    <submittedName>
        <fullName evidence="2">Cbb3-type cytochrome oxidase subunit 1</fullName>
    </submittedName>
</protein>
<evidence type="ECO:0000313" key="3">
    <source>
        <dbReference type="Proteomes" id="UP000523821"/>
    </source>
</evidence>
<sequence length="121" mass="13230">MPQLSQWFIKTAIVYLVIGMLMGIGMAMSQDHRLVGAHAHLNLLGWASSALFGFYYNANPHKAAWTLAKVQFWISTAGIVLMVPALAALLLGYPQFEPVVAIASLLALLGALMFLVNVFKR</sequence>
<keyword evidence="1" id="KW-1133">Transmembrane helix</keyword>